<reference evidence="1" key="1">
    <citation type="journal article" date="2020" name="Nat. Commun.">
        <title>Large-scale genome sequencing of mycorrhizal fungi provides insights into the early evolution of symbiotic traits.</title>
        <authorList>
            <person name="Miyauchi S."/>
            <person name="Kiss E."/>
            <person name="Kuo A."/>
            <person name="Drula E."/>
            <person name="Kohler A."/>
            <person name="Sanchez-Garcia M."/>
            <person name="Morin E."/>
            <person name="Andreopoulos B."/>
            <person name="Barry K.W."/>
            <person name="Bonito G."/>
            <person name="Buee M."/>
            <person name="Carver A."/>
            <person name="Chen C."/>
            <person name="Cichocki N."/>
            <person name="Clum A."/>
            <person name="Culley D."/>
            <person name="Crous P.W."/>
            <person name="Fauchery L."/>
            <person name="Girlanda M."/>
            <person name="Hayes R.D."/>
            <person name="Keri Z."/>
            <person name="LaButti K."/>
            <person name="Lipzen A."/>
            <person name="Lombard V."/>
            <person name="Magnuson J."/>
            <person name="Maillard F."/>
            <person name="Murat C."/>
            <person name="Nolan M."/>
            <person name="Ohm R.A."/>
            <person name="Pangilinan J."/>
            <person name="Pereira M.F."/>
            <person name="Perotto S."/>
            <person name="Peter M."/>
            <person name="Pfister S."/>
            <person name="Riley R."/>
            <person name="Sitrit Y."/>
            <person name="Stielow J.B."/>
            <person name="Szollosi G."/>
            <person name="Zifcakova L."/>
            <person name="Stursova M."/>
            <person name="Spatafora J.W."/>
            <person name="Tedersoo L."/>
            <person name="Vaario L.M."/>
            <person name="Yamada A."/>
            <person name="Yan M."/>
            <person name="Wang P."/>
            <person name="Xu J."/>
            <person name="Bruns T."/>
            <person name="Baldrian P."/>
            <person name="Vilgalys R."/>
            <person name="Dunand C."/>
            <person name="Henrissat B."/>
            <person name="Grigoriev I.V."/>
            <person name="Hibbett D."/>
            <person name="Nagy L.G."/>
            <person name="Martin F.M."/>
        </authorList>
    </citation>
    <scope>NUCLEOTIDE SEQUENCE</scope>
    <source>
        <strain evidence="1">UP504</strain>
    </source>
</reference>
<organism evidence="1 2">
    <name type="scientific">Hydnum rufescens UP504</name>
    <dbReference type="NCBI Taxonomy" id="1448309"/>
    <lineage>
        <taxon>Eukaryota</taxon>
        <taxon>Fungi</taxon>
        <taxon>Dikarya</taxon>
        <taxon>Basidiomycota</taxon>
        <taxon>Agaricomycotina</taxon>
        <taxon>Agaricomycetes</taxon>
        <taxon>Cantharellales</taxon>
        <taxon>Hydnaceae</taxon>
        <taxon>Hydnum</taxon>
    </lineage>
</organism>
<gene>
    <name evidence="1" type="ORF">BS47DRAFT_1394024</name>
</gene>
<accession>A0A9P6AVT0</accession>
<evidence type="ECO:0000313" key="1">
    <source>
        <dbReference type="EMBL" id="KAF9512714.1"/>
    </source>
</evidence>
<keyword evidence="2" id="KW-1185">Reference proteome</keyword>
<dbReference type="AlphaFoldDB" id="A0A9P6AVT0"/>
<sequence>MSPPVALDRALERNVARDLKASTSSISHLSFAVLSHSSSIPSCRSRTRRRTWAALMGGPLLLQFSLMRLVPTGLPASKAVAGQNFKVRLQLGPYLGHILLIFPSDDAADNLNPVSATEFIHLWSVRPL</sequence>
<proteinExistence type="predicted"/>
<protein>
    <submittedName>
        <fullName evidence="1">Uncharacterized protein</fullName>
    </submittedName>
</protein>
<dbReference type="EMBL" id="MU128983">
    <property type="protein sequence ID" value="KAF9512714.1"/>
    <property type="molecule type" value="Genomic_DNA"/>
</dbReference>
<dbReference type="Proteomes" id="UP000886523">
    <property type="component" value="Unassembled WGS sequence"/>
</dbReference>
<comment type="caution">
    <text evidence="1">The sequence shown here is derived from an EMBL/GenBank/DDBJ whole genome shotgun (WGS) entry which is preliminary data.</text>
</comment>
<evidence type="ECO:0000313" key="2">
    <source>
        <dbReference type="Proteomes" id="UP000886523"/>
    </source>
</evidence>
<name>A0A9P6AVT0_9AGAM</name>